<dbReference type="Proteomes" id="UP000198417">
    <property type="component" value="Unassembled WGS sequence"/>
</dbReference>
<dbReference type="InterPro" id="IPR005325">
    <property type="entry name" value="DUF308_memb"/>
</dbReference>
<keyword evidence="1" id="KW-1133">Transmembrane helix</keyword>
<feature type="transmembrane region" description="Helical" evidence="1">
    <location>
        <begin position="99"/>
        <end position="120"/>
    </location>
</feature>
<organism evidence="2 3">
    <name type="scientific">Puniceibacterium sediminis</name>
    <dbReference type="NCBI Taxonomy" id="1608407"/>
    <lineage>
        <taxon>Bacteria</taxon>
        <taxon>Pseudomonadati</taxon>
        <taxon>Pseudomonadota</taxon>
        <taxon>Alphaproteobacteria</taxon>
        <taxon>Rhodobacterales</taxon>
        <taxon>Paracoccaceae</taxon>
        <taxon>Puniceibacterium</taxon>
    </lineage>
</organism>
<evidence type="ECO:0000313" key="2">
    <source>
        <dbReference type="EMBL" id="SNR57849.1"/>
    </source>
</evidence>
<name>A0A238XIT0_9RHOB</name>
<proteinExistence type="predicted"/>
<accession>A0A238XIT0</accession>
<evidence type="ECO:0000256" key="1">
    <source>
        <dbReference type="SAM" id="Phobius"/>
    </source>
</evidence>
<sequence length="184" mass="19705">MSAPDYESPLQIENRIRRGFRITGVIFAALGLAAIVAPGVATMVVEQLVAWLLIVWGLAGLMFASSFRAFSEWRLIAAGFVAVLVAGIAFVLLPGAGAAVLTGALITVFLLEGIVTILLGLRLRGQVSNWRWIIFSGVCSFVLGMALLIAWTDAARWVIGFMVGLNFLSTGLSLLLLARFPVAR</sequence>
<dbReference type="OrthoDB" id="21979at2"/>
<evidence type="ECO:0000313" key="3">
    <source>
        <dbReference type="Proteomes" id="UP000198417"/>
    </source>
</evidence>
<dbReference type="PANTHER" id="PTHR34989">
    <property type="entry name" value="PROTEIN HDED"/>
    <property type="match status" value="1"/>
</dbReference>
<reference evidence="2 3" key="1">
    <citation type="submission" date="2017-06" db="EMBL/GenBank/DDBJ databases">
        <authorList>
            <person name="Kim H.J."/>
            <person name="Triplett B.A."/>
        </authorList>
    </citation>
    <scope>NUCLEOTIDE SEQUENCE [LARGE SCALE GENOMIC DNA]</scope>
    <source>
        <strain evidence="2 3">DSM 29052</strain>
    </source>
</reference>
<feature type="transmembrane region" description="Helical" evidence="1">
    <location>
        <begin position="74"/>
        <end position="93"/>
    </location>
</feature>
<feature type="transmembrane region" description="Helical" evidence="1">
    <location>
        <begin position="20"/>
        <end position="42"/>
    </location>
</feature>
<feature type="transmembrane region" description="Helical" evidence="1">
    <location>
        <begin position="157"/>
        <end position="178"/>
    </location>
</feature>
<keyword evidence="1" id="KW-0812">Transmembrane</keyword>
<dbReference type="GO" id="GO:0005886">
    <property type="term" value="C:plasma membrane"/>
    <property type="evidence" value="ECO:0007669"/>
    <property type="project" value="TreeGrafter"/>
</dbReference>
<feature type="transmembrane region" description="Helical" evidence="1">
    <location>
        <begin position="132"/>
        <end position="151"/>
    </location>
</feature>
<dbReference type="Pfam" id="PF03729">
    <property type="entry name" value="DUF308"/>
    <property type="match status" value="1"/>
</dbReference>
<keyword evidence="3" id="KW-1185">Reference proteome</keyword>
<protein>
    <submittedName>
        <fullName evidence="2">Uncharacterized membrane protein HdeD, DUF308 family</fullName>
    </submittedName>
</protein>
<dbReference type="InterPro" id="IPR052712">
    <property type="entry name" value="Acid_resist_chaperone_HdeD"/>
</dbReference>
<gene>
    <name evidence="2" type="ORF">SAMN06265370_11147</name>
</gene>
<keyword evidence="1" id="KW-0472">Membrane</keyword>
<dbReference type="EMBL" id="FZNN01000011">
    <property type="protein sequence ID" value="SNR57849.1"/>
    <property type="molecule type" value="Genomic_DNA"/>
</dbReference>
<dbReference type="AlphaFoldDB" id="A0A238XIT0"/>
<dbReference type="RefSeq" id="WP_089271032.1">
    <property type="nucleotide sequence ID" value="NZ_FZNN01000011.1"/>
</dbReference>
<feature type="transmembrane region" description="Helical" evidence="1">
    <location>
        <begin position="48"/>
        <end position="67"/>
    </location>
</feature>
<dbReference type="PANTHER" id="PTHR34989:SF1">
    <property type="entry name" value="PROTEIN HDED"/>
    <property type="match status" value="1"/>
</dbReference>